<evidence type="ECO:0000256" key="4">
    <source>
        <dbReference type="ARBA" id="ARBA00022989"/>
    </source>
</evidence>
<feature type="transmembrane region" description="Helical" evidence="6">
    <location>
        <begin position="69"/>
        <end position="87"/>
    </location>
</feature>
<keyword evidence="9" id="KW-1185">Reference proteome</keyword>
<organism evidence="8 9">
    <name type="scientific">Mangrovibacterium marinum</name>
    <dbReference type="NCBI Taxonomy" id="1639118"/>
    <lineage>
        <taxon>Bacteria</taxon>
        <taxon>Pseudomonadati</taxon>
        <taxon>Bacteroidota</taxon>
        <taxon>Bacteroidia</taxon>
        <taxon>Marinilabiliales</taxon>
        <taxon>Prolixibacteraceae</taxon>
        <taxon>Mangrovibacterium</taxon>
    </lineage>
</organism>
<proteinExistence type="predicted"/>
<protein>
    <submittedName>
        <fullName evidence="8">DHA1 family arabinose polymer transporter-like MFS transporter</fullName>
    </submittedName>
</protein>
<dbReference type="PANTHER" id="PTHR43124">
    <property type="entry name" value="PURINE EFFLUX PUMP PBUE"/>
    <property type="match status" value="1"/>
</dbReference>
<dbReference type="GO" id="GO:0005886">
    <property type="term" value="C:plasma membrane"/>
    <property type="evidence" value="ECO:0007669"/>
    <property type="project" value="UniProtKB-SubCell"/>
</dbReference>
<feature type="transmembrane region" description="Helical" evidence="6">
    <location>
        <begin position="237"/>
        <end position="255"/>
    </location>
</feature>
<feature type="transmembrane region" description="Helical" evidence="6">
    <location>
        <begin position="42"/>
        <end position="62"/>
    </location>
</feature>
<feature type="transmembrane region" description="Helical" evidence="6">
    <location>
        <begin position="354"/>
        <end position="375"/>
    </location>
</feature>
<evidence type="ECO:0000313" key="9">
    <source>
        <dbReference type="Proteomes" id="UP000243525"/>
    </source>
</evidence>
<feature type="transmembrane region" description="Helical" evidence="6">
    <location>
        <begin position="291"/>
        <end position="315"/>
    </location>
</feature>
<dbReference type="Pfam" id="PF07690">
    <property type="entry name" value="MFS_1"/>
    <property type="match status" value="1"/>
</dbReference>
<keyword evidence="2" id="KW-1003">Cell membrane</keyword>
<feature type="transmembrane region" description="Helical" evidence="6">
    <location>
        <begin position="93"/>
        <end position="116"/>
    </location>
</feature>
<dbReference type="RefSeq" id="WP_107822346.1">
    <property type="nucleotide sequence ID" value="NZ_OY782574.1"/>
</dbReference>
<keyword evidence="3 6" id="KW-0812">Transmembrane</keyword>
<evidence type="ECO:0000256" key="6">
    <source>
        <dbReference type="SAM" id="Phobius"/>
    </source>
</evidence>
<evidence type="ECO:0000256" key="3">
    <source>
        <dbReference type="ARBA" id="ARBA00022692"/>
    </source>
</evidence>
<dbReference type="Proteomes" id="UP000243525">
    <property type="component" value="Unassembled WGS sequence"/>
</dbReference>
<feature type="transmembrane region" description="Helical" evidence="6">
    <location>
        <begin position="267"/>
        <end position="285"/>
    </location>
</feature>
<feature type="transmembrane region" description="Helical" evidence="6">
    <location>
        <begin position="128"/>
        <end position="150"/>
    </location>
</feature>
<feature type="transmembrane region" description="Helical" evidence="6">
    <location>
        <begin position="327"/>
        <end position="348"/>
    </location>
</feature>
<evidence type="ECO:0000256" key="5">
    <source>
        <dbReference type="ARBA" id="ARBA00023136"/>
    </source>
</evidence>
<sequence length="390" mass="41463">MKKSLLTLSFGTFGLGMAEFVMMGILPYVARDFGVSIPQAGHLISAYAMGVCVGAPLMVLIARSYPLKKILLVLVSLYAVGNFFTALSPNYAAIFVMRFISGLPHGAFFGVGAIVAEKLADKGKRARAMALMVAGMTVANLIGVPLGTFLSNLTSWRLIFLFTGCWGIFNLLAMLRWLPRMDALPNNGLKGQFAFLKNLSPWLLIAATAFANGGVFCLYSYVNPLMTGVAGFSTGSMSWIMVLCGLAMVSGNLLGGRLADKYDMPSVLSSIQAIAALAMTVLFFFAGVQPIVLSMLLIAAASLFAVSSPTQIMLLQNSRGGEMMGAAFLQIAFNMGNALGAWSGGAAIDSGKTVNYTAIIGASYLIVACGLILIFKSWQNKQLIPFALRK</sequence>
<dbReference type="CDD" id="cd17324">
    <property type="entry name" value="MFS_NepI_like"/>
    <property type="match status" value="1"/>
</dbReference>
<comment type="subcellular location">
    <subcellularLocation>
        <location evidence="1">Cell membrane</location>
        <topology evidence="1">Multi-pass membrane protein</topology>
    </subcellularLocation>
</comment>
<accession>A0A2T5C1Q5</accession>
<evidence type="ECO:0000313" key="8">
    <source>
        <dbReference type="EMBL" id="PTN08542.1"/>
    </source>
</evidence>
<gene>
    <name evidence="8" type="ORF">C8N47_10899</name>
</gene>
<dbReference type="AlphaFoldDB" id="A0A2T5C1Q5"/>
<dbReference type="SUPFAM" id="SSF103473">
    <property type="entry name" value="MFS general substrate transporter"/>
    <property type="match status" value="1"/>
</dbReference>
<keyword evidence="4 6" id="KW-1133">Transmembrane helix</keyword>
<comment type="caution">
    <text evidence="8">The sequence shown here is derived from an EMBL/GenBank/DDBJ whole genome shotgun (WGS) entry which is preliminary data.</text>
</comment>
<dbReference type="PROSITE" id="PS50850">
    <property type="entry name" value="MFS"/>
    <property type="match status" value="1"/>
</dbReference>
<dbReference type="GO" id="GO:0022857">
    <property type="term" value="F:transmembrane transporter activity"/>
    <property type="evidence" value="ECO:0007669"/>
    <property type="project" value="InterPro"/>
</dbReference>
<dbReference type="EMBL" id="QAAD01000008">
    <property type="protein sequence ID" value="PTN08542.1"/>
    <property type="molecule type" value="Genomic_DNA"/>
</dbReference>
<dbReference type="Gene3D" id="1.20.1250.20">
    <property type="entry name" value="MFS general substrate transporter like domains"/>
    <property type="match status" value="2"/>
</dbReference>
<feature type="domain" description="Major facilitator superfamily (MFS) profile" evidence="7">
    <location>
        <begin position="4"/>
        <end position="381"/>
    </location>
</feature>
<dbReference type="InterPro" id="IPR020846">
    <property type="entry name" value="MFS_dom"/>
</dbReference>
<reference evidence="8 9" key="1">
    <citation type="submission" date="2018-04" db="EMBL/GenBank/DDBJ databases">
        <title>Genomic Encyclopedia of Archaeal and Bacterial Type Strains, Phase II (KMG-II): from individual species to whole genera.</title>
        <authorList>
            <person name="Goeker M."/>
        </authorList>
    </citation>
    <scope>NUCLEOTIDE SEQUENCE [LARGE SCALE GENOMIC DNA]</scope>
    <source>
        <strain evidence="8 9">DSM 28823</strain>
    </source>
</reference>
<evidence type="ECO:0000256" key="1">
    <source>
        <dbReference type="ARBA" id="ARBA00004651"/>
    </source>
</evidence>
<evidence type="ECO:0000259" key="7">
    <source>
        <dbReference type="PROSITE" id="PS50850"/>
    </source>
</evidence>
<feature type="transmembrane region" description="Helical" evidence="6">
    <location>
        <begin position="199"/>
        <end position="222"/>
    </location>
</feature>
<keyword evidence="5 6" id="KW-0472">Membrane</keyword>
<feature type="transmembrane region" description="Helical" evidence="6">
    <location>
        <begin position="156"/>
        <end position="178"/>
    </location>
</feature>
<name>A0A2T5C1Q5_9BACT</name>
<dbReference type="InterPro" id="IPR050189">
    <property type="entry name" value="MFS_Efflux_Transporters"/>
</dbReference>
<dbReference type="InterPro" id="IPR036259">
    <property type="entry name" value="MFS_trans_sf"/>
</dbReference>
<dbReference type="PANTHER" id="PTHR43124:SF6">
    <property type="entry name" value="TRANSPORTER ARAJ-RELATED"/>
    <property type="match status" value="1"/>
</dbReference>
<evidence type="ECO:0000256" key="2">
    <source>
        <dbReference type="ARBA" id="ARBA00022475"/>
    </source>
</evidence>
<dbReference type="InterPro" id="IPR011701">
    <property type="entry name" value="MFS"/>
</dbReference>
<dbReference type="OrthoDB" id="9788453at2"/>